<comment type="caution">
    <text evidence="1">The sequence shown here is derived from an EMBL/GenBank/DDBJ whole genome shotgun (WGS) entry which is preliminary data.</text>
</comment>
<keyword evidence="2" id="KW-1185">Reference proteome</keyword>
<dbReference type="EMBL" id="QLMC01000002">
    <property type="protein sequence ID" value="RAK00006.1"/>
    <property type="molecule type" value="Genomic_DNA"/>
</dbReference>
<organism evidence="1 2">
    <name type="scientific">Larkinella arboricola</name>
    <dbReference type="NCBI Taxonomy" id="643671"/>
    <lineage>
        <taxon>Bacteria</taxon>
        <taxon>Pseudomonadati</taxon>
        <taxon>Bacteroidota</taxon>
        <taxon>Cytophagia</taxon>
        <taxon>Cytophagales</taxon>
        <taxon>Spirosomataceae</taxon>
        <taxon>Larkinella</taxon>
    </lineage>
</organism>
<proteinExistence type="predicted"/>
<evidence type="ECO:0000313" key="2">
    <source>
        <dbReference type="Proteomes" id="UP000248790"/>
    </source>
</evidence>
<dbReference type="RefSeq" id="WP_111627789.1">
    <property type="nucleotide sequence ID" value="NZ_QLMC01000002.1"/>
</dbReference>
<dbReference type="AlphaFoldDB" id="A0A327X0X1"/>
<gene>
    <name evidence="1" type="ORF">LX87_01703</name>
</gene>
<evidence type="ECO:0000313" key="1">
    <source>
        <dbReference type="EMBL" id="RAK00006.1"/>
    </source>
</evidence>
<reference evidence="1 2" key="1">
    <citation type="submission" date="2018-06" db="EMBL/GenBank/DDBJ databases">
        <title>Genomic Encyclopedia of Archaeal and Bacterial Type Strains, Phase II (KMG-II): from individual species to whole genera.</title>
        <authorList>
            <person name="Goeker M."/>
        </authorList>
    </citation>
    <scope>NUCLEOTIDE SEQUENCE [LARGE SCALE GENOMIC DNA]</scope>
    <source>
        <strain evidence="1 2">DSM 21851</strain>
    </source>
</reference>
<dbReference type="Proteomes" id="UP000248790">
    <property type="component" value="Unassembled WGS sequence"/>
</dbReference>
<accession>A0A327X0X1</accession>
<name>A0A327X0X1_LARAB</name>
<protein>
    <submittedName>
        <fullName evidence="1">Uncharacterized protein</fullName>
    </submittedName>
</protein>
<dbReference type="OrthoDB" id="950437at2"/>
<sequence>MNYVFNYVILFVLIGPLYGQSTLHGLEPFVIGITTPDSLNRFTFQEQELVVLKGTLALPCTDIRIFQTQTVRTQNTTISNLSLVFYENRLFRITCDYDEALQNAFIRQHGQGEATTTTLTLCHEGGPSKRLVLKSRNWQQGRIQALAISATGYNDRCQPERVSRLTIASQPVTAITSECDLDQLDPYVDKIWKNR</sequence>